<feature type="domain" description="Pyruvate:ferredoxin oxidoreductase core" evidence="3">
    <location>
        <begin position="249"/>
        <end position="342"/>
    </location>
</feature>
<proteinExistence type="predicted"/>
<dbReference type="PANTHER" id="PTHR43088">
    <property type="entry name" value="SUBUNIT OF PYRUVATE:FLAVODOXIN OXIDOREDUCTASE-RELATED"/>
    <property type="match status" value="1"/>
</dbReference>
<dbReference type="Proteomes" id="UP000051861">
    <property type="component" value="Unassembled WGS sequence"/>
</dbReference>
<dbReference type="EC" id="1.2.7.7" evidence="4"/>
<dbReference type="CDD" id="cd07034">
    <property type="entry name" value="TPP_PYR_PFOR_IOR-alpha_like"/>
    <property type="match status" value="1"/>
</dbReference>
<evidence type="ECO:0000256" key="1">
    <source>
        <dbReference type="ARBA" id="ARBA00023002"/>
    </source>
</evidence>
<evidence type="ECO:0000259" key="2">
    <source>
        <dbReference type="Pfam" id="PF01855"/>
    </source>
</evidence>
<dbReference type="Gene3D" id="3.40.50.920">
    <property type="match status" value="1"/>
</dbReference>
<reference evidence="4 5" key="1">
    <citation type="journal article" date="2015" name="Microbiome">
        <title>Genomic resolution of linkages in carbon, nitrogen, and sulfur cycling among widespread estuary sediment bacteria.</title>
        <authorList>
            <person name="Baker B.J."/>
            <person name="Lazar C.S."/>
            <person name="Teske A.P."/>
            <person name="Dick G.J."/>
        </authorList>
    </citation>
    <scope>NUCLEOTIDE SEQUENCE [LARGE SCALE GENOMIC DNA]</scope>
    <source>
        <strain evidence="4">DG_54_3</strain>
    </source>
</reference>
<evidence type="ECO:0000259" key="3">
    <source>
        <dbReference type="Pfam" id="PF17147"/>
    </source>
</evidence>
<dbReference type="EMBL" id="LIZX01000165">
    <property type="protein sequence ID" value="KPJ64732.1"/>
    <property type="molecule type" value="Genomic_DNA"/>
</dbReference>
<keyword evidence="1 4" id="KW-0560">Oxidoreductase</keyword>
<sequence length="355" mass="38827">MGERTLMKGNEALAEGAVRAGCRFFAGYPITPQNEIPEYLSWRMAEVGGTFIQAESEVAAINMLFGASACGARAMTSSSGPGISLKQEGISYTSSAELPIFYASVVRGGPGLGNIAPSQGDYFQATRGGGHGDYRVLVMAPNSVSEMGNFPKICYDIADKYRLVTMVLADGLLGQMMEPIEFNFDPVDPAKLPPKEWALGIADGRPRRVVRSYDLRPGYMEKHVWKLMERYKKVEENEVRYETTMTDDAEILIVAYGTCSRISKAALSLARKEDIKIGLLRPITLWPFPMKPLNDLASRIKKILVVEMSAGQMIEDVKLAIEGKAEVFFHGRPAGGIPTGEEVLGVVKEIMGTKV</sequence>
<dbReference type="InterPro" id="IPR029061">
    <property type="entry name" value="THDP-binding"/>
</dbReference>
<dbReference type="GO" id="GO:0043807">
    <property type="term" value="F:3-methyl-2-oxobutanoate dehydrogenase (ferredoxin) activity"/>
    <property type="evidence" value="ECO:0007669"/>
    <property type="project" value="UniProtKB-EC"/>
</dbReference>
<dbReference type="InterPro" id="IPR009014">
    <property type="entry name" value="Transketo_C/PFOR_II"/>
</dbReference>
<protein>
    <submittedName>
        <fullName evidence="4">2-ketoisovalerate ferredoxin oxidoreductase</fullName>
        <ecNumber evidence="4">1.2.7.7</ecNumber>
    </submittedName>
</protein>
<gene>
    <name evidence="4" type="ORF">AMJ44_12220</name>
</gene>
<dbReference type="InterPro" id="IPR002880">
    <property type="entry name" value="Pyrv_Fd/Flavodoxin_OxRdtase_N"/>
</dbReference>
<evidence type="ECO:0000313" key="5">
    <source>
        <dbReference type="Proteomes" id="UP000051861"/>
    </source>
</evidence>
<dbReference type="InterPro" id="IPR033412">
    <property type="entry name" value="PFOR_II"/>
</dbReference>
<dbReference type="Pfam" id="PF01855">
    <property type="entry name" value="POR_N"/>
    <property type="match status" value="1"/>
</dbReference>
<dbReference type="SUPFAM" id="SSF52518">
    <property type="entry name" value="Thiamin diphosphate-binding fold (THDP-binding)"/>
    <property type="match status" value="1"/>
</dbReference>
<dbReference type="NCBIfam" id="NF005507">
    <property type="entry name" value="PRK07119.1"/>
    <property type="match status" value="1"/>
</dbReference>
<dbReference type="PATRIC" id="fig|1703775.3.peg.1462"/>
<comment type="caution">
    <text evidence="4">The sequence shown here is derived from an EMBL/GenBank/DDBJ whole genome shotgun (WGS) entry which is preliminary data.</text>
</comment>
<dbReference type="PANTHER" id="PTHR43088:SF1">
    <property type="entry name" value="SUBUNIT OF PYRUVATE:FLAVODOXIN OXIDOREDUCTASE"/>
    <property type="match status" value="1"/>
</dbReference>
<dbReference type="SUPFAM" id="SSF52922">
    <property type="entry name" value="TK C-terminal domain-like"/>
    <property type="match status" value="1"/>
</dbReference>
<organism evidence="4 5">
    <name type="scientific">candidate division WOR-1 bacterium DG_54_3</name>
    <dbReference type="NCBI Taxonomy" id="1703775"/>
    <lineage>
        <taxon>Bacteria</taxon>
        <taxon>Bacillati</taxon>
        <taxon>Saganbacteria</taxon>
    </lineage>
</organism>
<dbReference type="AlphaFoldDB" id="A0A0S7XS61"/>
<dbReference type="Pfam" id="PF17147">
    <property type="entry name" value="PFOR_II"/>
    <property type="match status" value="1"/>
</dbReference>
<dbReference type="Gene3D" id="3.40.50.970">
    <property type="match status" value="1"/>
</dbReference>
<dbReference type="InterPro" id="IPR052368">
    <property type="entry name" value="2-oxoacid_oxidoreductase"/>
</dbReference>
<accession>A0A0S7XS61</accession>
<name>A0A0S7XS61_UNCSA</name>
<feature type="domain" description="Pyruvate flavodoxin/ferredoxin oxidoreductase pyrimidine binding" evidence="2">
    <location>
        <begin position="15"/>
        <end position="185"/>
    </location>
</feature>
<evidence type="ECO:0000313" key="4">
    <source>
        <dbReference type="EMBL" id="KPJ64732.1"/>
    </source>
</evidence>